<protein>
    <submittedName>
        <fullName evidence="1">Uncharacterized protein</fullName>
    </submittedName>
</protein>
<dbReference type="STRING" id="39060.SAMN05660706_12547"/>
<organism evidence="1 2">
    <name type="scientific">Desulfoscipio geothermicus DSM 3669</name>
    <dbReference type="NCBI Taxonomy" id="1121426"/>
    <lineage>
        <taxon>Bacteria</taxon>
        <taxon>Bacillati</taxon>
        <taxon>Bacillota</taxon>
        <taxon>Clostridia</taxon>
        <taxon>Eubacteriales</taxon>
        <taxon>Desulfallaceae</taxon>
        <taxon>Desulfoscipio</taxon>
    </lineage>
</organism>
<dbReference type="AlphaFoldDB" id="A0A1I6E4B4"/>
<evidence type="ECO:0000313" key="1">
    <source>
        <dbReference type="EMBL" id="SFR12536.1"/>
    </source>
</evidence>
<dbReference type="EMBL" id="FOYM01000025">
    <property type="protein sequence ID" value="SFR12536.1"/>
    <property type="molecule type" value="Genomic_DNA"/>
</dbReference>
<gene>
    <name evidence="1" type="ORF">SAMN05660706_12547</name>
</gene>
<evidence type="ECO:0000313" key="2">
    <source>
        <dbReference type="Proteomes" id="UP000199584"/>
    </source>
</evidence>
<name>A0A1I6E4B4_9FIRM</name>
<proteinExistence type="predicted"/>
<dbReference type="Proteomes" id="UP000199584">
    <property type="component" value="Unassembled WGS sequence"/>
</dbReference>
<reference evidence="2" key="1">
    <citation type="submission" date="2016-10" db="EMBL/GenBank/DDBJ databases">
        <authorList>
            <person name="Varghese N."/>
            <person name="Submissions S."/>
        </authorList>
    </citation>
    <scope>NUCLEOTIDE SEQUENCE [LARGE SCALE GENOMIC DNA]</scope>
    <source>
        <strain evidence="2">DSM 3669</strain>
    </source>
</reference>
<dbReference type="RefSeq" id="WP_092485643.1">
    <property type="nucleotide sequence ID" value="NZ_FOYM01000025.1"/>
</dbReference>
<keyword evidence="2" id="KW-1185">Reference proteome</keyword>
<sequence>MSLKGSESCSFKLPRVLVKELRKKAKEQHTTLTAQVIRACEIYVSEDRSLVRAGTINSRAAYEGVARLLALATKQPEDTVRRSLMASASKKYSSEEVIHE</sequence>
<accession>A0A1I6E4B4</accession>